<evidence type="ECO:0000259" key="1">
    <source>
        <dbReference type="Pfam" id="PF01656"/>
    </source>
</evidence>
<evidence type="ECO:0000313" key="2">
    <source>
        <dbReference type="EMBL" id="AWD72317.1"/>
    </source>
</evidence>
<sequence>MKNYVYVTGGKGGVGKSFVAMIVADYMATKHNVLLLDTDMTNSDCNAVYKNSKQLTIECVVQQLRSEDTSGQVDTSGLLSTFNLDRDCVVVDAPAGDTVLLANAGSMIDEMCKEAKAKSAVVWLADSGDQNAINGLSAVFEQIKNVDLILIVKNFKSSNDFDLLDKSNTLAKFKALPNCHVIDFPKIAARIAKRVKTDKNSFVEMISDSTPLGDRVEARRIRTMMHKLFESVGL</sequence>
<dbReference type="EMBL" id="MG869623">
    <property type="protein sequence ID" value="AWD72317.1"/>
    <property type="molecule type" value="Genomic_DNA"/>
</dbReference>
<organism evidence="2">
    <name type="scientific">Polaromonas sp. W10N</name>
    <dbReference type="NCBI Taxonomy" id="1840301"/>
    <lineage>
        <taxon>Bacteria</taxon>
        <taxon>Pseudomonadati</taxon>
        <taxon>Pseudomonadota</taxon>
        <taxon>Betaproteobacteria</taxon>
        <taxon>Burkholderiales</taxon>
        <taxon>Comamonadaceae</taxon>
        <taxon>Polaromonas</taxon>
    </lineage>
</organism>
<name>A0A2S1FJE6_9BURK</name>
<proteinExistence type="predicted"/>
<dbReference type="SUPFAM" id="SSF52540">
    <property type="entry name" value="P-loop containing nucleoside triphosphate hydrolases"/>
    <property type="match status" value="1"/>
</dbReference>
<dbReference type="AlphaFoldDB" id="A0A2S1FJE6"/>
<accession>A0A2S1FJE6</accession>
<gene>
    <name evidence="2" type="ORF">pW10NP1_p010</name>
</gene>
<dbReference type="InterPro" id="IPR002586">
    <property type="entry name" value="CobQ/CobB/MinD/ParA_Nub-bd_dom"/>
</dbReference>
<protein>
    <recommendedName>
        <fullName evidence="1">CobQ/CobB/MinD/ParA nucleotide binding domain-containing protein</fullName>
    </recommendedName>
</protein>
<geneLocation type="plasmid" evidence="2">
    <name>pW10NP1</name>
</geneLocation>
<dbReference type="InterPro" id="IPR027417">
    <property type="entry name" value="P-loop_NTPase"/>
</dbReference>
<dbReference type="Gene3D" id="3.40.50.300">
    <property type="entry name" value="P-loop containing nucleotide triphosphate hydrolases"/>
    <property type="match status" value="1"/>
</dbReference>
<dbReference type="Pfam" id="PF01656">
    <property type="entry name" value="CbiA"/>
    <property type="match status" value="1"/>
</dbReference>
<reference evidence="2" key="1">
    <citation type="submission" date="2018-01" db="EMBL/GenBank/DDBJ databases">
        <title>Plasmids of psychrophilic Polaromonas spp. isolated from Arctic and Antarctic glaciers.</title>
        <authorList>
            <person name="Dziewit L."/>
            <person name="Ciok A."/>
        </authorList>
    </citation>
    <scope>NUCLEOTIDE SEQUENCE</scope>
    <source>
        <plasmid evidence="2">pW10NP1</plasmid>
    </source>
</reference>
<feature type="domain" description="CobQ/CobB/MinD/ParA nucleotide binding" evidence="1">
    <location>
        <begin position="6"/>
        <end position="167"/>
    </location>
</feature>
<keyword evidence="2" id="KW-0614">Plasmid</keyword>
<dbReference type="RefSeq" id="WP_181375052.1">
    <property type="nucleotide sequence ID" value="NZ_MG869623.1"/>
</dbReference>